<evidence type="ECO:0000313" key="3">
    <source>
        <dbReference type="Proteomes" id="UP000631114"/>
    </source>
</evidence>
<feature type="transmembrane region" description="Helical" evidence="1">
    <location>
        <begin position="43"/>
        <end position="63"/>
    </location>
</feature>
<protein>
    <recommendedName>
        <fullName evidence="4">WAT1-related protein</fullName>
    </recommendedName>
</protein>
<organism evidence="2 3">
    <name type="scientific">Coptis chinensis</name>
    <dbReference type="NCBI Taxonomy" id="261450"/>
    <lineage>
        <taxon>Eukaryota</taxon>
        <taxon>Viridiplantae</taxon>
        <taxon>Streptophyta</taxon>
        <taxon>Embryophyta</taxon>
        <taxon>Tracheophyta</taxon>
        <taxon>Spermatophyta</taxon>
        <taxon>Magnoliopsida</taxon>
        <taxon>Ranunculales</taxon>
        <taxon>Ranunculaceae</taxon>
        <taxon>Coptidoideae</taxon>
        <taxon>Coptis</taxon>
    </lineage>
</organism>
<proteinExistence type="predicted"/>
<reference evidence="2 3" key="1">
    <citation type="submission" date="2020-10" db="EMBL/GenBank/DDBJ databases">
        <title>The Coptis chinensis genome and diversification of protoberbering-type alkaloids.</title>
        <authorList>
            <person name="Wang B."/>
            <person name="Shu S."/>
            <person name="Song C."/>
            <person name="Liu Y."/>
        </authorList>
    </citation>
    <scope>NUCLEOTIDE SEQUENCE [LARGE SCALE GENOMIC DNA]</scope>
    <source>
        <strain evidence="2">HL-2020</strain>
        <tissue evidence="2">Leaf</tissue>
    </source>
</reference>
<comment type="caution">
    <text evidence="2">The sequence shown here is derived from an EMBL/GenBank/DDBJ whole genome shotgun (WGS) entry which is preliminary data.</text>
</comment>
<evidence type="ECO:0000313" key="2">
    <source>
        <dbReference type="EMBL" id="KAF9589681.1"/>
    </source>
</evidence>
<dbReference type="Proteomes" id="UP000631114">
    <property type="component" value="Unassembled WGS sequence"/>
</dbReference>
<accession>A0A835GY27</accession>
<evidence type="ECO:0000256" key="1">
    <source>
        <dbReference type="SAM" id="Phobius"/>
    </source>
</evidence>
<keyword evidence="1" id="KW-1133">Transmembrane helix</keyword>
<dbReference type="AlphaFoldDB" id="A0A835GY27"/>
<dbReference type="OrthoDB" id="206201at2759"/>
<name>A0A835GY27_9MAGN</name>
<feature type="transmembrane region" description="Helical" evidence="1">
    <location>
        <begin position="12"/>
        <end position="36"/>
    </location>
</feature>
<evidence type="ECO:0008006" key="4">
    <source>
        <dbReference type="Google" id="ProtNLM"/>
    </source>
</evidence>
<keyword evidence="1" id="KW-0472">Membrane</keyword>
<keyword evidence="3" id="KW-1185">Reference proteome</keyword>
<keyword evidence="1" id="KW-0812">Transmembrane</keyword>
<sequence>MSSTDKAPPLSFIAFSNMFMLSLFGITICLNVYGIALLYTSKTLAAVTANTIPVFTFLMAVLLRFPAKCGLTSFGVQISIVLLAHHLTNFPDILHVLTSSFSTLRSLFKINRVWDMDCAFRLNKMQGTVYHCDAFIHISMDPWQFQYSNTISTIRVHGHHGSSRNYKFTNVDTSPLARKGGRRYYGGNPAVTEFLDKTCCNIFVLLYLSFLVPEVFCSCLLFKESANFNDRVLTSVPERWKVVCGNGTAFNSSKDFDYDSPRDFEVYEMDTSSTAAGKSVFTEAHFAYKIMLNHKKNQDFCPVDVPAPKYYQCDNDRMEAILLHKQTQLTVSAVIKHVSAVLQMALFYKVTSQSASLINNGLVQ</sequence>
<gene>
    <name evidence="2" type="ORF">IFM89_027064</name>
</gene>
<dbReference type="EMBL" id="JADFTS010000009">
    <property type="protein sequence ID" value="KAF9589681.1"/>
    <property type="molecule type" value="Genomic_DNA"/>
</dbReference>